<reference evidence="1" key="1">
    <citation type="journal article" date="2020" name="Nature">
        <title>Giant virus diversity and host interactions through global metagenomics.</title>
        <authorList>
            <person name="Schulz F."/>
            <person name="Roux S."/>
            <person name="Paez-Espino D."/>
            <person name="Jungbluth S."/>
            <person name="Walsh D.A."/>
            <person name="Denef V.J."/>
            <person name="McMahon K.D."/>
            <person name="Konstantinidis K.T."/>
            <person name="Eloe-Fadrosh E.A."/>
            <person name="Kyrpides N.C."/>
            <person name="Woyke T."/>
        </authorList>
    </citation>
    <scope>NUCLEOTIDE SEQUENCE</scope>
    <source>
        <strain evidence="1">GVMAG-M-3300010354-11</strain>
    </source>
</reference>
<organism evidence="1">
    <name type="scientific">viral metagenome</name>
    <dbReference type="NCBI Taxonomy" id="1070528"/>
    <lineage>
        <taxon>unclassified sequences</taxon>
        <taxon>metagenomes</taxon>
        <taxon>organismal metagenomes</taxon>
    </lineage>
</organism>
<sequence>MQSMKSIYVLSDTKRLSTFSHIANIKRKDVERYIIPAFELRQCIEYVKHKSKHPYYIIKTNISDLKNHTCSKTDIIIIKNAYCNLDTRRIHCDMVSL</sequence>
<proteinExistence type="predicted"/>
<dbReference type="AlphaFoldDB" id="A0A6C0BGK9"/>
<name>A0A6C0BGK9_9ZZZZ</name>
<evidence type="ECO:0000313" key="1">
    <source>
        <dbReference type="EMBL" id="QHS90538.1"/>
    </source>
</evidence>
<dbReference type="EMBL" id="MN739140">
    <property type="protein sequence ID" value="QHS90538.1"/>
    <property type="molecule type" value="Genomic_DNA"/>
</dbReference>
<protein>
    <submittedName>
        <fullName evidence="1">Uncharacterized protein</fullName>
    </submittedName>
</protein>
<accession>A0A6C0BGK9</accession>